<name>A0ABV0HPF8_9ENTR</name>
<feature type="domain" description="DUF218" evidence="2">
    <location>
        <begin position="237"/>
        <end position="367"/>
    </location>
</feature>
<dbReference type="Proteomes" id="UP001444146">
    <property type="component" value="Unassembled WGS sequence"/>
</dbReference>
<comment type="caution">
    <text evidence="3">The sequence shown here is derived from an EMBL/GenBank/DDBJ whole genome shotgun (WGS) entry which is preliminary data.</text>
</comment>
<dbReference type="PANTHER" id="PTHR30336:SF4">
    <property type="entry name" value="ENVELOPE BIOGENESIS FACTOR ELYC"/>
    <property type="match status" value="1"/>
</dbReference>
<dbReference type="Pfam" id="PF02698">
    <property type="entry name" value="DUF218"/>
    <property type="match status" value="1"/>
</dbReference>
<dbReference type="Gene3D" id="3.40.50.620">
    <property type="entry name" value="HUPs"/>
    <property type="match status" value="1"/>
</dbReference>
<reference evidence="3 4" key="1">
    <citation type="submission" date="2024-01" db="EMBL/GenBank/DDBJ databases">
        <title>Pseudocitrobacter sp. Endophytic strain Cyp-38L.</title>
        <authorList>
            <person name="Amer M.A."/>
            <person name="Hamed S.M."/>
        </authorList>
    </citation>
    <scope>NUCLEOTIDE SEQUENCE [LARGE SCALE GENOMIC DNA]</scope>
    <source>
        <strain evidence="3 4">Cyp38S</strain>
    </source>
</reference>
<dbReference type="InterPro" id="IPR014729">
    <property type="entry name" value="Rossmann-like_a/b/a_fold"/>
</dbReference>
<keyword evidence="1" id="KW-0812">Transmembrane</keyword>
<evidence type="ECO:0000313" key="4">
    <source>
        <dbReference type="Proteomes" id="UP001444146"/>
    </source>
</evidence>
<protein>
    <submittedName>
        <fullName evidence="3">YdcF family protein</fullName>
    </submittedName>
</protein>
<dbReference type="RefSeq" id="WP_347796420.1">
    <property type="nucleotide sequence ID" value="NZ_JAYMYY010000009.1"/>
</dbReference>
<accession>A0ABV0HPF8</accession>
<proteinExistence type="predicted"/>
<organism evidence="3 4">
    <name type="scientific">Pseudocitrobacter cyperus</name>
    <dbReference type="NCBI Taxonomy" id="3112843"/>
    <lineage>
        <taxon>Bacteria</taxon>
        <taxon>Pseudomonadati</taxon>
        <taxon>Pseudomonadota</taxon>
        <taxon>Gammaproteobacteria</taxon>
        <taxon>Enterobacterales</taxon>
        <taxon>Enterobacteriaceae</taxon>
        <taxon>Pseudocitrobacter</taxon>
    </lineage>
</organism>
<keyword evidence="1" id="KW-0472">Membrane</keyword>
<feature type="transmembrane region" description="Helical" evidence="1">
    <location>
        <begin position="45"/>
        <end position="63"/>
    </location>
</feature>
<feature type="transmembrane region" description="Helical" evidence="1">
    <location>
        <begin position="6"/>
        <end position="24"/>
    </location>
</feature>
<evidence type="ECO:0000259" key="2">
    <source>
        <dbReference type="Pfam" id="PF02698"/>
    </source>
</evidence>
<dbReference type="InterPro" id="IPR051599">
    <property type="entry name" value="Cell_Envelope_Assoc"/>
</dbReference>
<dbReference type="CDD" id="cd06259">
    <property type="entry name" value="YdcF-like"/>
    <property type="match status" value="1"/>
</dbReference>
<keyword evidence="1" id="KW-1133">Transmembrane helix</keyword>
<evidence type="ECO:0000313" key="3">
    <source>
        <dbReference type="EMBL" id="MEO3992195.1"/>
    </source>
</evidence>
<keyword evidence="4" id="KW-1185">Reference proteome</keyword>
<gene>
    <name evidence="3" type="ORF">VSR74_20565</name>
</gene>
<dbReference type="EMBL" id="JAYMYY010000009">
    <property type="protein sequence ID" value="MEO3992195.1"/>
    <property type="molecule type" value="Genomic_DNA"/>
</dbReference>
<evidence type="ECO:0000256" key="1">
    <source>
        <dbReference type="SAM" id="Phobius"/>
    </source>
</evidence>
<dbReference type="PANTHER" id="PTHR30336">
    <property type="entry name" value="INNER MEMBRANE PROTEIN, PROBABLE PERMEASE"/>
    <property type="match status" value="1"/>
</dbReference>
<sequence>MDFIHHAFFLSFLRVFISLLLCTGGKLRLPILNNDKGFVMNRKKLFFLLPVLLLGFQQSAQAAHANYEDKDFPLSDCQQYSSSAQKADCFTDYAVSHHIFYWGNTVYGVNANGPIEEGFAAAYQVSPDNADIANSYAASLVRNGHAPQGIEQYKANFTKFGDFQSGFTAWSLIRAAAKTADEHNHAAPELYQQLKKRYPDKTQKYTSILNSADKLLQDESLINFDIPAVKNPGRYHAIVVLGFQLDKNGNPQEPLVGIMDKALAVANAYPTSKIIVTGGVPRNNRVEAEVMYDFFTSHGIDKSRIIPEVLSYDTVQNANYVAMIMRSFNIREATIVTRAGHIRRGTALMQNATQLYVPWKVTINSVAWKDTKYKTEEDAKKAPKLGSGDYKSTYRDVLRIYQQEYPGFTN</sequence>
<dbReference type="InterPro" id="IPR003848">
    <property type="entry name" value="DUF218"/>
</dbReference>